<name>A0A923NNH0_9FIRM</name>
<dbReference type="Proteomes" id="UP000602647">
    <property type="component" value="Unassembled WGS sequence"/>
</dbReference>
<comment type="caution">
    <text evidence="4">The sequence shown here is derived from an EMBL/GenBank/DDBJ whole genome shotgun (WGS) entry which is preliminary data.</text>
</comment>
<keyword evidence="5" id="KW-1185">Reference proteome</keyword>
<feature type="chain" id="PRO_5038578913" evidence="1">
    <location>
        <begin position="22"/>
        <end position="322"/>
    </location>
</feature>
<gene>
    <name evidence="4" type="ORF">H9L42_15445</name>
</gene>
<reference evidence="4" key="1">
    <citation type="submission" date="2020-08" db="EMBL/GenBank/DDBJ databases">
        <title>Genome public.</title>
        <authorList>
            <person name="Liu C."/>
            <person name="Sun Q."/>
        </authorList>
    </citation>
    <scope>NUCLEOTIDE SEQUENCE</scope>
    <source>
        <strain evidence="4">BX12</strain>
    </source>
</reference>
<dbReference type="Pfam" id="PF00561">
    <property type="entry name" value="Abhydrolase_1"/>
    <property type="match status" value="1"/>
</dbReference>
<dbReference type="AlphaFoldDB" id="A0A923NNH0"/>
<feature type="domain" description="Peptidase S33 tripeptidyl aminopeptidase-like C-terminal" evidence="3">
    <location>
        <begin position="254"/>
        <end position="300"/>
    </location>
</feature>
<dbReference type="InterPro" id="IPR029058">
    <property type="entry name" value="AB_hydrolase_fold"/>
</dbReference>
<dbReference type="GO" id="GO:0016787">
    <property type="term" value="F:hydrolase activity"/>
    <property type="evidence" value="ECO:0007669"/>
    <property type="project" value="UniProtKB-KW"/>
</dbReference>
<keyword evidence="4" id="KW-0378">Hydrolase</keyword>
<feature type="domain" description="AB hydrolase-1" evidence="2">
    <location>
        <begin position="100"/>
        <end position="208"/>
    </location>
</feature>
<dbReference type="SUPFAM" id="SSF53474">
    <property type="entry name" value="alpha/beta-Hydrolases"/>
    <property type="match status" value="1"/>
</dbReference>
<keyword evidence="1" id="KW-0732">Signal</keyword>
<evidence type="ECO:0000313" key="4">
    <source>
        <dbReference type="EMBL" id="MBC6681216.1"/>
    </source>
</evidence>
<dbReference type="InterPro" id="IPR013595">
    <property type="entry name" value="Pept_S33_TAP-like_C"/>
</dbReference>
<dbReference type="Gene3D" id="3.40.50.1820">
    <property type="entry name" value="alpha/beta hydrolase"/>
    <property type="match status" value="1"/>
</dbReference>
<accession>A0A923NNH0</accession>
<dbReference type="PANTHER" id="PTHR43358">
    <property type="entry name" value="ALPHA/BETA-HYDROLASE"/>
    <property type="match status" value="1"/>
</dbReference>
<sequence>MKKERYLKAAGLICLCLAVLAAAVCTVTGIYVFNASVAHAVDPQRATLECKREILERRGFDTAQFEKTYHAEKIMIKSSFDGHIIPANYLTIDGSRQRKSVVMTHGLNGNRLTAYPVAAMLLRHGFNVLTYDQRESGENKAPYMTCGYWESRDFRDCVEYVRRCAGKEVAVGGWGSSIGGATVGFYLGTKSAQENLDFAILDCPVSNVRDASAFLTKKTDWIPENFKLAMGNLALKLRLGYGYEKGNVCDYVRKTTVPVLIFNSRADRVTPYYMGRDLFRAMEKNQKELVTVDDSGHTDLYLDHPGDYEDAMMEFIEETAAP</sequence>
<dbReference type="PANTHER" id="PTHR43358:SF4">
    <property type="entry name" value="ALPHA_BETA HYDROLASE FOLD-1 DOMAIN-CONTAINING PROTEIN"/>
    <property type="match status" value="1"/>
</dbReference>
<organism evidence="4 5">
    <name type="scientific">Zhenpiania hominis</name>
    <dbReference type="NCBI Taxonomy" id="2763644"/>
    <lineage>
        <taxon>Bacteria</taxon>
        <taxon>Bacillati</taxon>
        <taxon>Bacillota</taxon>
        <taxon>Clostridia</taxon>
        <taxon>Peptostreptococcales</taxon>
        <taxon>Anaerovoracaceae</taxon>
        <taxon>Zhenpiania</taxon>
    </lineage>
</organism>
<dbReference type="RefSeq" id="WP_187304311.1">
    <property type="nucleotide sequence ID" value="NZ_JACRYT010000028.1"/>
</dbReference>
<dbReference type="EMBL" id="JACRYT010000028">
    <property type="protein sequence ID" value="MBC6681216.1"/>
    <property type="molecule type" value="Genomic_DNA"/>
</dbReference>
<feature type="signal peptide" evidence="1">
    <location>
        <begin position="1"/>
        <end position="21"/>
    </location>
</feature>
<evidence type="ECO:0000259" key="3">
    <source>
        <dbReference type="Pfam" id="PF08386"/>
    </source>
</evidence>
<proteinExistence type="predicted"/>
<protein>
    <submittedName>
        <fullName evidence="4">Alpha/beta hydrolase</fullName>
    </submittedName>
</protein>
<evidence type="ECO:0000256" key="1">
    <source>
        <dbReference type="SAM" id="SignalP"/>
    </source>
</evidence>
<dbReference type="Pfam" id="PF08386">
    <property type="entry name" value="Abhydrolase_4"/>
    <property type="match status" value="1"/>
</dbReference>
<evidence type="ECO:0000313" key="5">
    <source>
        <dbReference type="Proteomes" id="UP000602647"/>
    </source>
</evidence>
<dbReference type="InterPro" id="IPR052920">
    <property type="entry name" value="DNA-binding_regulatory"/>
</dbReference>
<evidence type="ECO:0000259" key="2">
    <source>
        <dbReference type="Pfam" id="PF00561"/>
    </source>
</evidence>
<dbReference type="InterPro" id="IPR000073">
    <property type="entry name" value="AB_hydrolase_1"/>
</dbReference>